<sequence length="165" mass="18542">MTRHSPALHYTAGKAAASDRTGVTVCYRVTMARRRSAEAVALHYARGSLTLADSYYVNNFAILEQRNGDLLSHLVVRRAVHAELPQPAPGRNILLLEVTLHRLCQLNGLYISEAELHCAVTVFFRCPDFNDRAGPCFNNCHRYRLAFFVEDLGHPYLAAQNPHTH</sequence>
<dbReference type="AlphaFoldDB" id="A0A645F7I3"/>
<protein>
    <submittedName>
        <fullName evidence="1">Uncharacterized protein</fullName>
    </submittedName>
</protein>
<dbReference type="AntiFam" id="ANF00089">
    <property type="entry name" value="Shadow ORF (opposite rplC)"/>
</dbReference>
<name>A0A645F7I3_9ZZZZ</name>
<accession>A0A645F7I3</accession>
<proteinExistence type="predicted"/>
<evidence type="ECO:0000313" key="1">
    <source>
        <dbReference type="EMBL" id="MPN08564.1"/>
    </source>
</evidence>
<comment type="caution">
    <text evidence="1">The sequence shown here is derived from an EMBL/GenBank/DDBJ whole genome shotgun (WGS) entry which is preliminary data.</text>
</comment>
<reference evidence="1" key="1">
    <citation type="submission" date="2019-08" db="EMBL/GenBank/DDBJ databases">
        <authorList>
            <person name="Kucharzyk K."/>
            <person name="Murdoch R.W."/>
            <person name="Higgins S."/>
            <person name="Loffler F."/>
        </authorList>
    </citation>
    <scope>NUCLEOTIDE SEQUENCE</scope>
</reference>
<organism evidence="1">
    <name type="scientific">bioreactor metagenome</name>
    <dbReference type="NCBI Taxonomy" id="1076179"/>
    <lineage>
        <taxon>unclassified sequences</taxon>
        <taxon>metagenomes</taxon>
        <taxon>ecological metagenomes</taxon>
    </lineage>
</organism>
<gene>
    <name evidence="1" type="ORF">SDC9_155847</name>
</gene>
<dbReference type="EMBL" id="VSSQ01054622">
    <property type="protein sequence ID" value="MPN08564.1"/>
    <property type="molecule type" value="Genomic_DNA"/>
</dbReference>